<dbReference type="Pfam" id="PF05345">
    <property type="entry name" value="He_PIG"/>
    <property type="match status" value="2"/>
</dbReference>
<dbReference type="Proteomes" id="UP000661077">
    <property type="component" value="Unassembled WGS sequence"/>
</dbReference>
<dbReference type="SMART" id="SM00060">
    <property type="entry name" value="FN3"/>
    <property type="match status" value="1"/>
</dbReference>
<feature type="domain" description="Fibronectin type-III" evidence="3">
    <location>
        <begin position="215"/>
        <end position="313"/>
    </location>
</feature>
<dbReference type="EMBL" id="JAEVLS010000001">
    <property type="protein sequence ID" value="MBM0104243.1"/>
    <property type="molecule type" value="Genomic_DNA"/>
</dbReference>
<evidence type="ECO:0000259" key="3">
    <source>
        <dbReference type="PROSITE" id="PS50853"/>
    </source>
</evidence>
<evidence type="ECO:0000313" key="5">
    <source>
        <dbReference type="Proteomes" id="UP000661077"/>
    </source>
</evidence>
<dbReference type="InterPro" id="IPR013783">
    <property type="entry name" value="Ig-like_fold"/>
</dbReference>
<keyword evidence="5" id="KW-1185">Reference proteome</keyword>
<organism evidence="4 5">
    <name type="scientific">Steroidobacter gossypii</name>
    <dbReference type="NCBI Taxonomy" id="2805490"/>
    <lineage>
        <taxon>Bacteria</taxon>
        <taxon>Pseudomonadati</taxon>
        <taxon>Pseudomonadota</taxon>
        <taxon>Gammaproteobacteria</taxon>
        <taxon>Steroidobacterales</taxon>
        <taxon>Steroidobacteraceae</taxon>
        <taxon>Steroidobacter</taxon>
    </lineage>
</organism>
<accession>A0ABS1WTH4</accession>
<feature type="region of interest" description="Disordered" evidence="1">
    <location>
        <begin position="122"/>
        <end position="164"/>
    </location>
</feature>
<sequence length="313" mass="32485">MRISSLRAPMLGAFALFFAAICALTLLSSVVEAAPTISGTPKTRFGVNGWYSFQPAASDPASRSPLRYSIVNKPSWAKFSVQTGRLEGATPARAGTYSNIRISVRSSTGTASLPPFSIQVYSPTGGDSGSGSNRPPVVSGTPATSITAGSAYSFRPTGSDPEGRTLTWSISNRPSWAAFNTSTGALTGTPSASNVGTFSNIVISASDGANRTSLRAFNIAVTAAGSNSGSASLSWTPPTTNTNGTQLSNLAGYRIYYGTSPTNLSRTVQLSNAGLTRYVISDLSPATYYFSIRAYNSSGTESSGSNVVTKVVR</sequence>
<keyword evidence="2" id="KW-0732">Signal</keyword>
<dbReference type="PROSITE" id="PS50853">
    <property type="entry name" value="FN3"/>
    <property type="match status" value="1"/>
</dbReference>
<dbReference type="SMART" id="SM00736">
    <property type="entry name" value="CADG"/>
    <property type="match status" value="1"/>
</dbReference>
<dbReference type="InterPro" id="IPR015919">
    <property type="entry name" value="Cadherin-like_sf"/>
</dbReference>
<gene>
    <name evidence="4" type="ORF">JM946_05775</name>
</gene>
<feature type="chain" id="PRO_5045244623" evidence="2">
    <location>
        <begin position="34"/>
        <end position="313"/>
    </location>
</feature>
<comment type="caution">
    <text evidence="4">The sequence shown here is derived from an EMBL/GenBank/DDBJ whole genome shotgun (WGS) entry which is preliminary data.</text>
</comment>
<feature type="signal peptide" evidence="2">
    <location>
        <begin position="1"/>
        <end position="33"/>
    </location>
</feature>
<dbReference type="RefSeq" id="WP_203166177.1">
    <property type="nucleotide sequence ID" value="NZ_JAEVLS010000001.1"/>
</dbReference>
<dbReference type="SUPFAM" id="SSF49265">
    <property type="entry name" value="Fibronectin type III"/>
    <property type="match status" value="1"/>
</dbReference>
<evidence type="ECO:0000256" key="2">
    <source>
        <dbReference type="SAM" id="SignalP"/>
    </source>
</evidence>
<feature type="compositionally biased region" description="Polar residues" evidence="1">
    <location>
        <begin position="141"/>
        <end position="150"/>
    </location>
</feature>
<protein>
    <submittedName>
        <fullName evidence="4">Fibronectin type III domain-containing protein</fullName>
    </submittedName>
</protein>
<dbReference type="InterPro" id="IPR036116">
    <property type="entry name" value="FN3_sf"/>
</dbReference>
<evidence type="ECO:0000313" key="4">
    <source>
        <dbReference type="EMBL" id="MBM0104243.1"/>
    </source>
</evidence>
<name>A0ABS1WTH4_9GAMM</name>
<dbReference type="InterPro" id="IPR006644">
    <property type="entry name" value="Cadg"/>
</dbReference>
<dbReference type="Gene3D" id="2.60.40.10">
    <property type="entry name" value="Immunoglobulins"/>
    <property type="match status" value="3"/>
</dbReference>
<evidence type="ECO:0000256" key="1">
    <source>
        <dbReference type="SAM" id="MobiDB-lite"/>
    </source>
</evidence>
<dbReference type="SUPFAM" id="SSF49313">
    <property type="entry name" value="Cadherin-like"/>
    <property type="match status" value="2"/>
</dbReference>
<dbReference type="CDD" id="cd00063">
    <property type="entry name" value="FN3"/>
    <property type="match status" value="1"/>
</dbReference>
<dbReference type="InterPro" id="IPR003961">
    <property type="entry name" value="FN3_dom"/>
</dbReference>
<proteinExistence type="predicted"/>
<reference evidence="4 5" key="1">
    <citation type="journal article" date="2021" name="Int. J. Syst. Evol. Microbiol.">
        <title>Steroidobacter gossypii sp. nov., isolated from soil of cotton cropping field.</title>
        <authorList>
            <person name="Huang R."/>
            <person name="Yang S."/>
            <person name="Zhen C."/>
            <person name="Liu W."/>
        </authorList>
    </citation>
    <scope>NUCLEOTIDE SEQUENCE [LARGE SCALE GENOMIC DNA]</scope>
    <source>
        <strain evidence="4 5">S1-65</strain>
    </source>
</reference>